<organism evidence="1 2">
    <name type="scientific">Bacillus thuringiensis</name>
    <dbReference type="NCBI Taxonomy" id="1428"/>
    <lineage>
        <taxon>Bacteria</taxon>
        <taxon>Bacillati</taxon>
        <taxon>Bacillota</taxon>
        <taxon>Bacilli</taxon>
        <taxon>Bacillales</taxon>
        <taxon>Bacillaceae</taxon>
        <taxon>Bacillus</taxon>
        <taxon>Bacillus cereus group</taxon>
    </lineage>
</organism>
<comment type="caution">
    <text evidence="1">The sequence shown here is derived from an EMBL/GenBank/DDBJ whole genome shotgun (WGS) entry which is preliminary data.</text>
</comment>
<dbReference type="AlphaFoldDB" id="A0A9X7AZC4"/>
<evidence type="ECO:0000313" key="2">
    <source>
        <dbReference type="Proteomes" id="UP000225910"/>
    </source>
</evidence>
<dbReference type="Proteomes" id="UP000225910">
    <property type="component" value="Unassembled WGS sequence"/>
</dbReference>
<accession>A0A9X7AZC4</accession>
<protein>
    <submittedName>
        <fullName evidence="1">Uncharacterized protein</fullName>
    </submittedName>
</protein>
<dbReference type="EMBL" id="NVCU01000126">
    <property type="protein sequence ID" value="PFT90974.1"/>
    <property type="molecule type" value="Genomic_DNA"/>
</dbReference>
<proteinExistence type="predicted"/>
<gene>
    <name evidence="1" type="ORF">COK81_15830</name>
</gene>
<sequence>MKTFKSIIRPMEGDLLDDPGFYAEPYEYTIIKTSINYETDECYVSMKPILMETMDEKVLYTYIEKLKMNGWSVIPTEEFVQGHTNVVRKEHGKGI</sequence>
<reference evidence="1 2" key="1">
    <citation type="submission" date="2017-09" db="EMBL/GenBank/DDBJ databases">
        <title>Large-scale bioinformatics analysis of Bacillus genomes uncovers conserved roles of natural products in bacterial physiology.</title>
        <authorList>
            <consortium name="Agbiome Team Llc"/>
            <person name="Bleich R.M."/>
            <person name="Grubbs K.J."/>
            <person name="Santa Maria K.C."/>
            <person name="Allen S.E."/>
            <person name="Farag S."/>
            <person name="Shank E.A."/>
            <person name="Bowers A."/>
        </authorList>
    </citation>
    <scope>NUCLEOTIDE SEQUENCE [LARGE SCALE GENOMIC DNA]</scope>
    <source>
        <strain evidence="1 2">AFS064137</strain>
    </source>
</reference>
<evidence type="ECO:0000313" key="1">
    <source>
        <dbReference type="EMBL" id="PFT90974.1"/>
    </source>
</evidence>
<name>A0A9X7AZC4_BACTU</name>